<reference evidence="3" key="1">
    <citation type="submission" date="2012-09" db="EMBL/GenBank/DDBJ databases">
        <authorList>
            <person name="Martin A.A."/>
        </authorList>
    </citation>
    <scope>NUCLEOTIDE SEQUENCE</scope>
</reference>
<dbReference type="GO" id="GO:0071011">
    <property type="term" value="C:precatalytic spliceosome"/>
    <property type="evidence" value="ECO:0007669"/>
    <property type="project" value="TreeGrafter"/>
</dbReference>
<dbReference type="STRING" id="6313.A0A158PBR7"/>
<dbReference type="InterPro" id="IPR034257">
    <property type="entry name" value="Acinus_RRM"/>
</dbReference>
<feature type="domain" description="SAP" evidence="2">
    <location>
        <begin position="13"/>
        <end position="47"/>
    </location>
</feature>
<feature type="region of interest" description="Disordered" evidence="1">
    <location>
        <begin position="294"/>
        <end position="347"/>
    </location>
</feature>
<dbReference type="InterPro" id="IPR012677">
    <property type="entry name" value="Nucleotide-bd_a/b_plait_sf"/>
</dbReference>
<dbReference type="CDD" id="cd12432">
    <property type="entry name" value="RRM_ACINU"/>
    <property type="match status" value="1"/>
</dbReference>
<evidence type="ECO:0000313" key="4">
    <source>
        <dbReference type="WBParaSite" id="ACAC_0001134701-mRNA-1"/>
    </source>
</evidence>
<dbReference type="InterPro" id="IPR032552">
    <property type="entry name" value="RSB_motif"/>
</dbReference>
<feature type="compositionally biased region" description="Basic and acidic residues" evidence="1">
    <location>
        <begin position="327"/>
        <end position="341"/>
    </location>
</feature>
<dbReference type="Gene3D" id="1.10.720.30">
    <property type="entry name" value="SAP domain"/>
    <property type="match status" value="1"/>
</dbReference>
<dbReference type="Gene3D" id="3.30.70.330">
    <property type="match status" value="1"/>
</dbReference>
<dbReference type="InterPro" id="IPR035979">
    <property type="entry name" value="RBD_domain_sf"/>
</dbReference>
<reference evidence="4" key="2">
    <citation type="submission" date="2016-04" db="UniProtKB">
        <authorList>
            <consortium name="WormBaseParasite"/>
        </authorList>
    </citation>
    <scope>IDENTIFICATION</scope>
</reference>
<accession>A0A158PBR7</accession>
<dbReference type="GO" id="GO:0003723">
    <property type="term" value="F:RNA binding"/>
    <property type="evidence" value="ECO:0007669"/>
    <property type="project" value="TreeGrafter"/>
</dbReference>
<dbReference type="Pfam" id="PF16294">
    <property type="entry name" value="RSB_motif"/>
    <property type="match status" value="1"/>
</dbReference>
<feature type="compositionally biased region" description="Low complexity" evidence="1">
    <location>
        <begin position="119"/>
        <end position="132"/>
    </location>
</feature>
<protein>
    <submittedName>
        <fullName evidence="4">SAP domain-containing protein</fullName>
    </submittedName>
</protein>
<dbReference type="AlphaFoldDB" id="A0A158PBR7"/>
<evidence type="ECO:0000256" key="1">
    <source>
        <dbReference type="SAM" id="MobiDB-lite"/>
    </source>
</evidence>
<proteinExistence type="predicted"/>
<sequence length="368" mass="42136">MSVEDPLVNGIPLSSLRVIDLRDELEKRGLSKIGNKSVLTERLKAVRCCSLHFLVVFSLWPSNTVKRQDCNVLLQTSIFALPLCFPVTFFFLEQTAAGNASEQDSSVEPSMVPRHVEKSAATSAKKSPSSTPNRQKTPDQQTEMDEINDEEKSLQASIMSPNKSYKTCQARWSTILALDHSLSKNLYRHPESEIVHIRGLTRPFTDRALKAEITKCGGQIVDFWIDSVKSHCIVQMNSIDEAREVRNAMHNTQWPAANPKTLSVQFDTKENVWIIFLSLSSIFVLLCTDTRREEEEGKKEKKRHRSETPPFSRSVTEKRERRRHRHHENEKEKEREEKPVKTADSLFMKTKTQPAIYFLPLTDEEVGK</sequence>
<dbReference type="GO" id="GO:0061574">
    <property type="term" value="C:ASAP complex"/>
    <property type="evidence" value="ECO:0007669"/>
    <property type="project" value="TreeGrafter"/>
</dbReference>
<dbReference type="InterPro" id="IPR052793">
    <property type="entry name" value="EJC-associated_protein"/>
</dbReference>
<dbReference type="Proteomes" id="UP000035642">
    <property type="component" value="Unassembled WGS sequence"/>
</dbReference>
<evidence type="ECO:0000259" key="2">
    <source>
        <dbReference type="PROSITE" id="PS50800"/>
    </source>
</evidence>
<dbReference type="PANTHER" id="PTHR46589">
    <property type="entry name" value="APOPTOTIC CHROMATIN CONDENSATION INDUCER IN THE NUCLEUS"/>
    <property type="match status" value="1"/>
</dbReference>
<dbReference type="GO" id="GO:0008380">
    <property type="term" value="P:RNA splicing"/>
    <property type="evidence" value="ECO:0007669"/>
    <property type="project" value="TreeGrafter"/>
</dbReference>
<dbReference type="Pfam" id="PF02037">
    <property type="entry name" value="SAP"/>
    <property type="match status" value="1"/>
</dbReference>
<evidence type="ECO:0000313" key="3">
    <source>
        <dbReference type="Proteomes" id="UP000035642"/>
    </source>
</evidence>
<dbReference type="WBParaSite" id="ACAC_0001134701-mRNA-1">
    <property type="protein sequence ID" value="ACAC_0001134701-mRNA-1"/>
    <property type="gene ID" value="ACAC_0001134701"/>
</dbReference>
<dbReference type="SUPFAM" id="SSF68906">
    <property type="entry name" value="SAP domain"/>
    <property type="match status" value="1"/>
</dbReference>
<feature type="region of interest" description="Disordered" evidence="1">
    <location>
        <begin position="102"/>
        <end position="158"/>
    </location>
</feature>
<dbReference type="SUPFAM" id="SSF54928">
    <property type="entry name" value="RNA-binding domain, RBD"/>
    <property type="match status" value="1"/>
</dbReference>
<dbReference type="PROSITE" id="PS50800">
    <property type="entry name" value="SAP"/>
    <property type="match status" value="1"/>
</dbReference>
<keyword evidence="3" id="KW-1185">Reference proteome</keyword>
<name>A0A158PBR7_ANGCA</name>
<dbReference type="PANTHER" id="PTHR46589:SF1">
    <property type="entry name" value="APOPTOTIC CHROMATIN CONDENSATION INDUCER IN THE NUCLEUS"/>
    <property type="match status" value="1"/>
</dbReference>
<dbReference type="SMART" id="SM00513">
    <property type="entry name" value="SAP"/>
    <property type="match status" value="1"/>
</dbReference>
<dbReference type="InterPro" id="IPR003034">
    <property type="entry name" value="SAP_dom"/>
</dbReference>
<organism evidence="3 4">
    <name type="scientific">Angiostrongylus cantonensis</name>
    <name type="common">Rat lungworm</name>
    <dbReference type="NCBI Taxonomy" id="6313"/>
    <lineage>
        <taxon>Eukaryota</taxon>
        <taxon>Metazoa</taxon>
        <taxon>Ecdysozoa</taxon>
        <taxon>Nematoda</taxon>
        <taxon>Chromadorea</taxon>
        <taxon>Rhabditida</taxon>
        <taxon>Rhabditina</taxon>
        <taxon>Rhabditomorpha</taxon>
        <taxon>Strongyloidea</taxon>
        <taxon>Metastrongylidae</taxon>
        <taxon>Angiostrongylus</taxon>
    </lineage>
</organism>
<dbReference type="InterPro" id="IPR036361">
    <property type="entry name" value="SAP_dom_sf"/>
</dbReference>